<dbReference type="Gene3D" id="3.30.565.10">
    <property type="entry name" value="Histidine kinase-like ATPase, C-terminal domain"/>
    <property type="match status" value="1"/>
</dbReference>
<keyword evidence="12" id="KW-1185">Reference proteome</keyword>
<dbReference type="InterPro" id="IPR011495">
    <property type="entry name" value="Sig_transdc_His_kin_sub2_dim/P"/>
</dbReference>
<feature type="region of interest" description="Disordered" evidence="8">
    <location>
        <begin position="75"/>
        <end position="95"/>
    </location>
</feature>
<gene>
    <name evidence="11" type="ORF">ACFFGY_15555</name>
</gene>
<keyword evidence="3" id="KW-0597">Phosphoprotein</keyword>
<evidence type="ECO:0000259" key="10">
    <source>
        <dbReference type="PROSITE" id="PS50109"/>
    </source>
</evidence>
<keyword evidence="6 11" id="KW-0418">Kinase</keyword>
<dbReference type="RefSeq" id="WP_377045416.1">
    <property type="nucleotide sequence ID" value="NZ_JBHLUN010000010.1"/>
</dbReference>
<evidence type="ECO:0000256" key="4">
    <source>
        <dbReference type="ARBA" id="ARBA00022679"/>
    </source>
</evidence>
<keyword evidence="9" id="KW-0472">Membrane</keyword>
<evidence type="ECO:0000256" key="2">
    <source>
        <dbReference type="ARBA" id="ARBA00012438"/>
    </source>
</evidence>
<evidence type="ECO:0000256" key="5">
    <source>
        <dbReference type="ARBA" id="ARBA00022741"/>
    </source>
</evidence>
<proteinExistence type="predicted"/>
<feature type="domain" description="Histidine kinase" evidence="10">
    <location>
        <begin position="127"/>
        <end position="318"/>
    </location>
</feature>
<evidence type="ECO:0000313" key="12">
    <source>
        <dbReference type="Proteomes" id="UP001589865"/>
    </source>
</evidence>
<keyword evidence="7" id="KW-0067">ATP-binding</keyword>
<comment type="caution">
    <text evidence="11">The sequence shown here is derived from an EMBL/GenBank/DDBJ whole genome shotgun (WGS) entry which is preliminary data.</text>
</comment>
<dbReference type="Pfam" id="PF07568">
    <property type="entry name" value="HisKA_2"/>
    <property type="match status" value="1"/>
</dbReference>
<evidence type="ECO:0000256" key="7">
    <source>
        <dbReference type="ARBA" id="ARBA00022840"/>
    </source>
</evidence>
<comment type="catalytic activity">
    <reaction evidence="1">
        <text>ATP + protein L-histidine = ADP + protein N-phospho-L-histidine.</text>
        <dbReference type="EC" id="2.7.13.3"/>
    </reaction>
</comment>
<dbReference type="Pfam" id="PF02518">
    <property type="entry name" value="HATPase_c"/>
    <property type="match status" value="1"/>
</dbReference>
<dbReference type="EC" id="2.7.13.3" evidence="2"/>
<dbReference type="PROSITE" id="PS50109">
    <property type="entry name" value="HIS_KIN"/>
    <property type="match status" value="1"/>
</dbReference>
<dbReference type="SUPFAM" id="SSF55874">
    <property type="entry name" value="ATPase domain of HSP90 chaperone/DNA topoisomerase II/histidine kinase"/>
    <property type="match status" value="1"/>
</dbReference>
<dbReference type="InterPro" id="IPR003594">
    <property type="entry name" value="HATPase_dom"/>
</dbReference>
<dbReference type="InterPro" id="IPR005467">
    <property type="entry name" value="His_kinase_dom"/>
</dbReference>
<keyword evidence="9" id="KW-1133">Transmembrane helix</keyword>
<organism evidence="11 12">
    <name type="scientific">Roseomonas elaeocarpi</name>
    <dbReference type="NCBI Taxonomy" id="907779"/>
    <lineage>
        <taxon>Bacteria</taxon>
        <taxon>Pseudomonadati</taxon>
        <taxon>Pseudomonadota</taxon>
        <taxon>Alphaproteobacteria</taxon>
        <taxon>Acetobacterales</taxon>
        <taxon>Roseomonadaceae</taxon>
        <taxon>Roseomonas</taxon>
    </lineage>
</organism>
<dbReference type="SMART" id="SM00387">
    <property type="entry name" value="HATPase_c"/>
    <property type="match status" value="1"/>
</dbReference>
<evidence type="ECO:0000256" key="1">
    <source>
        <dbReference type="ARBA" id="ARBA00000085"/>
    </source>
</evidence>
<name>A0ABV6JVA5_9PROT</name>
<dbReference type="Proteomes" id="UP001589865">
    <property type="component" value="Unassembled WGS sequence"/>
</dbReference>
<protein>
    <recommendedName>
        <fullName evidence="2">histidine kinase</fullName>
        <ecNumber evidence="2">2.7.13.3</ecNumber>
    </recommendedName>
</protein>
<accession>A0ABV6JVA5</accession>
<keyword evidence="9" id="KW-0812">Transmembrane</keyword>
<dbReference type="GO" id="GO:0004673">
    <property type="term" value="F:protein histidine kinase activity"/>
    <property type="evidence" value="ECO:0007669"/>
    <property type="project" value="UniProtKB-EC"/>
</dbReference>
<evidence type="ECO:0000256" key="6">
    <source>
        <dbReference type="ARBA" id="ARBA00022777"/>
    </source>
</evidence>
<dbReference type="InterPro" id="IPR036890">
    <property type="entry name" value="HATPase_C_sf"/>
</dbReference>
<dbReference type="EMBL" id="JBHLUN010000010">
    <property type="protein sequence ID" value="MFC0409669.1"/>
    <property type="molecule type" value="Genomic_DNA"/>
</dbReference>
<keyword evidence="4 11" id="KW-0808">Transferase</keyword>
<evidence type="ECO:0000256" key="8">
    <source>
        <dbReference type="SAM" id="MobiDB-lite"/>
    </source>
</evidence>
<sequence length="329" mass="34728">MGGRLWLIAGSFALLILLVSLTNAAWQGWLAGPRGWHAALPALLSGTILLAGLAAAAVALRRLVFRPLQLAARRLEAPPPPHPGDAAPAEAEEEDAPGEIAELMQRLGAARATQDEALRLRDLLLRESHHRLKNHLTLLSSFLRLQERRVEDPAAVDALRAAQGRLMAIAATYDHVHEIGPEEVSLDGMLERLAQALPDREGSGGSVETALCPVSVPADTAVKLALVVNELATNALRHGPAGGRVRITLRRDVATPDQPETLVITVADEGPGVPADLRKGLGMTISDSLVRAVGARLARLEAGEGSGWEIRWSPPAAALGTAGAAPRPN</sequence>
<keyword evidence="5" id="KW-0547">Nucleotide-binding</keyword>
<feature type="transmembrane region" description="Helical" evidence="9">
    <location>
        <begin position="40"/>
        <end position="60"/>
    </location>
</feature>
<evidence type="ECO:0000256" key="9">
    <source>
        <dbReference type="SAM" id="Phobius"/>
    </source>
</evidence>
<reference evidence="11 12" key="1">
    <citation type="submission" date="2024-09" db="EMBL/GenBank/DDBJ databases">
        <authorList>
            <person name="Sun Q."/>
            <person name="Mori K."/>
        </authorList>
    </citation>
    <scope>NUCLEOTIDE SEQUENCE [LARGE SCALE GENOMIC DNA]</scope>
    <source>
        <strain evidence="11 12">TBRC 5777</strain>
    </source>
</reference>
<evidence type="ECO:0000313" key="11">
    <source>
        <dbReference type="EMBL" id="MFC0409669.1"/>
    </source>
</evidence>
<dbReference type="PANTHER" id="PTHR41523:SF7">
    <property type="entry name" value="HISTIDINE KINASE"/>
    <property type="match status" value="1"/>
</dbReference>
<evidence type="ECO:0000256" key="3">
    <source>
        <dbReference type="ARBA" id="ARBA00022553"/>
    </source>
</evidence>
<dbReference type="PANTHER" id="PTHR41523">
    <property type="entry name" value="TWO-COMPONENT SYSTEM SENSOR PROTEIN"/>
    <property type="match status" value="1"/>
</dbReference>